<gene>
    <name evidence="1" type="ORF">CEV33_4791C</name>
</gene>
<sequence length="9" mass="1221">RRRRHGDLR</sequence>
<proteinExistence type="predicted"/>
<protein>
    <submittedName>
        <fullName evidence="1">AAA domain protein</fullName>
    </submittedName>
</protein>
<feature type="non-terminal residue" evidence="1">
    <location>
        <position position="1"/>
    </location>
</feature>
<evidence type="ECO:0000313" key="2">
    <source>
        <dbReference type="Proteomes" id="UP000216478"/>
    </source>
</evidence>
<accession>A0A256G1Q3</accession>
<dbReference type="Proteomes" id="UP000216478">
    <property type="component" value="Unassembled WGS sequence"/>
</dbReference>
<keyword evidence="2" id="KW-1185">Reference proteome</keyword>
<comment type="caution">
    <text evidence="1">The sequence shown here is derived from an EMBL/GenBank/DDBJ whole genome shotgun (WGS) entry which is preliminary data.</text>
</comment>
<organism evidence="1 2">
    <name type="scientific">Brucella grignonensis</name>
    <dbReference type="NCBI Taxonomy" id="94627"/>
    <lineage>
        <taxon>Bacteria</taxon>
        <taxon>Pseudomonadati</taxon>
        <taxon>Pseudomonadota</taxon>
        <taxon>Alphaproteobacteria</taxon>
        <taxon>Hyphomicrobiales</taxon>
        <taxon>Brucellaceae</taxon>
        <taxon>Brucella/Ochrobactrum group</taxon>
        <taxon>Brucella</taxon>
    </lineage>
</organism>
<reference evidence="1 2" key="1">
    <citation type="submission" date="2017-07" db="EMBL/GenBank/DDBJ databases">
        <title>Phylogenetic study on the rhizospheric bacterium Ochrobactrum sp. A44.</title>
        <authorList>
            <person name="Krzyzanowska D.M."/>
            <person name="Ossowicki A."/>
            <person name="Rajewska M."/>
            <person name="Maciag T."/>
            <person name="Kaczynski Z."/>
            <person name="Czerwicka M."/>
            <person name="Jafra S."/>
        </authorList>
    </citation>
    <scope>NUCLEOTIDE SEQUENCE [LARGE SCALE GENOMIC DNA]</scope>
    <source>
        <strain evidence="1 2">OgA9a</strain>
    </source>
</reference>
<dbReference type="EMBL" id="NNRL01000087">
    <property type="protein sequence ID" value="OYR20966.1"/>
    <property type="molecule type" value="Genomic_DNA"/>
</dbReference>
<evidence type="ECO:0000313" key="1">
    <source>
        <dbReference type="EMBL" id="OYR20966.1"/>
    </source>
</evidence>
<name>A0A256G1Q3_9HYPH</name>